<dbReference type="Proteomes" id="UP000572953">
    <property type="component" value="Unassembled WGS sequence"/>
</dbReference>
<dbReference type="GO" id="GO:0005524">
    <property type="term" value="F:ATP binding"/>
    <property type="evidence" value="ECO:0007669"/>
    <property type="project" value="UniProtKB-KW"/>
</dbReference>
<dbReference type="GO" id="GO:0006261">
    <property type="term" value="P:DNA-templated DNA replication"/>
    <property type="evidence" value="ECO:0007669"/>
    <property type="project" value="TreeGrafter"/>
</dbReference>
<dbReference type="CDD" id="cd00009">
    <property type="entry name" value="AAA"/>
    <property type="match status" value="1"/>
</dbReference>
<keyword evidence="2 11" id="KW-0808">Transferase</keyword>
<comment type="function">
    <text evidence="11">DNA polymerase III is a complex, multichain enzyme responsible for most of the replicative synthesis in bacteria. This DNA polymerase also exhibits 3' to 5' exonuclease activity.</text>
</comment>
<keyword evidence="8 11" id="KW-0067">ATP-binding</keyword>
<dbReference type="Gene3D" id="1.10.8.60">
    <property type="match status" value="1"/>
</dbReference>
<name>A0A845S715_9PROT</name>
<dbReference type="InterPro" id="IPR012763">
    <property type="entry name" value="DNA_pol_III_sug/sutau_N"/>
</dbReference>
<keyword evidence="4 11" id="KW-0235">DNA replication</keyword>
<keyword evidence="6 11" id="KW-0547">Nucleotide-binding</keyword>
<dbReference type="GO" id="GO:0009360">
    <property type="term" value="C:DNA polymerase III complex"/>
    <property type="evidence" value="ECO:0007669"/>
    <property type="project" value="InterPro"/>
</dbReference>
<dbReference type="GO" id="GO:0003887">
    <property type="term" value="F:DNA-directed DNA polymerase activity"/>
    <property type="evidence" value="ECO:0007669"/>
    <property type="project" value="UniProtKB-KW"/>
</dbReference>
<gene>
    <name evidence="11" type="primary">dnaX</name>
    <name evidence="13" type="ORF">EBV32_03130</name>
    <name evidence="14" type="ORF">EBV78_01340</name>
</gene>
<evidence type="ECO:0000256" key="10">
    <source>
        <dbReference type="ARBA" id="ARBA00049244"/>
    </source>
</evidence>
<dbReference type="EMBL" id="RGGN01000028">
    <property type="protein sequence ID" value="NCU62729.1"/>
    <property type="molecule type" value="Genomic_DNA"/>
</dbReference>
<dbReference type="InterPro" id="IPR022754">
    <property type="entry name" value="DNA_pol_III_gamma-3"/>
</dbReference>
<dbReference type="InterPro" id="IPR008921">
    <property type="entry name" value="DNA_pol3_clamp-load_cplx_C"/>
</dbReference>
<dbReference type="Gene3D" id="1.20.272.10">
    <property type="match status" value="1"/>
</dbReference>
<comment type="similarity">
    <text evidence="1 11">Belongs to the DnaX/STICHEL family.</text>
</comment>
<evidence type="ECO:0000313" key="13">
    <source>
        <dbReference type="EMBL" id="NBN88067.1"/>
    </source>
</evidence>
<reference evidence="14 15" key="1">
    <citation type="submission" date="2018-10" db="EMBL/GenBank/DDBJ databases">
        <title>Iterative Subtractive Binning of Freshwater Chronoseries Metagenomes Recovers Nearly Complete Genomes from over Four Hundred Novel Species.</title>
        <authorList>
            <person name="Rodriguez-R L.M."/>
            <person name="Tsementzi D."/>
            <person name="Luo C."/>
            <person name="Konstantinidis K.T."/>
        </authorList>
    </citation>
    <scope>NUCLEOTIDE SEQUENCE [LARGE SCALE GENOMIC DNA]</scope>
    <source>
        <strain evidence="14">WB7_2B_003</strain>
        <strain evidence="13">WB7_6_001</strain>
    </source>
</reference>
<feature type="domain" description="AAA+ ATPase" evidence="12">
    <location>
        <begin position="39"/>
        <end position="182"/>
    </location>
</feature>
<evidence type="ECO:0000256" key="7">
    <source>
        <dbReference type="ARBA" id="ARBA00022833"/>
    </source>
</evidence>
<organism evidence="14 15">
    <name type="scientific">Candidatus Fonsibacter lacus</name>
    <dbReference type="NCBI Taxonomy" id="2576439"/>
    <lineage>
        <taxon>Bacteria</taxon>
        <taxon>Pseudomonadati</taxon>
        <taxon>Pseudomonadota</taxon>
        <taxon>Alphaproteobacteria</taxon>
        <taxon>Candidatus Pelagibacterales</taxon>
        <taxon>Candidatus Pelagibacterales incertae sedis</taxon>
        <taxon>Candidatus Fonsibacter</taxon>
    </lineage>
</organism>
<dbReference type="NCBIfam" id="TIGR02397">
    <property type="entry name" value="dnaX_nterm"/>
    <property type="match status" value="1"/>
</dbReference>
<dbReference type="Pfam" id="PF13177">
    <property type="entry name" value="DNA_pol3_delta2"/>
    <property type="match status" value="1"/>
</dbReference>
<dbReference type="PANTHER" id="PTHR11669:SF0">
    <property type="entry name" value="PROTEIN STICHEL-LIKE 2"/>
    <property type="match status" value="1"/>
</dbReference>
<evidence type="ECO:0000256" key="11">
    <source>
        <dbReference type="RuleBase" id="RU364063"/>
    </source>
</evidence>
<evidence type="ECO:0000256" key="9">
    <source>
        <dbReference type="ARBA" id="ARBA00022932"/>
    </source>
</evidence>
<dbReference type="InterPro" id="IPR022107">
    <property type="entry name" value="DNA_pol_III_gamma/tau_C"/>
</dbReference>
<dbReference type="GO" id="GO:0003677">
    <property type="term" value="F:DNA binding"/>
    <property type="evidence" value="ECO:0007669"/>
    <property type="project" value="InterPro"/>
</dbReference>
<evidence type="ECO:0000256" key="4">
    <source>
        <dbReference type="ARBA" id="ARBA00022705"/>
    </source>
</evidence>
<evidence type="ECO:0000256" key="6">
    <source>
        <dbReference type="ARBA" id="ARBA00022741"/>
    </source>
</evidence>
<comment type="catalytic activity">
    <reaction evidence="10 11">
        <text>DNA(n) + a 2'-deoxyribonucleoside 5'-triphosphate = DNA(n+1) + diphosphate</text>
        <dbReference type="Rhea" id="RHEA:22508"/>
        <dbReference type="Rhea" id="RHEA-COMP:17339"/>
        <dbReference type="Rhea" id="RHEA-COMP:17340"/>
        <dbReference type="ChEBI" id="CHEBI:33019"/>
        <dbReference type="ChEBI" id="CHEBI:61560"/>
        <dbReference type="ChEBI" id="CHEBI:173112"/>
        <dbReference type="EC" id="2.7.7.7"/>
    </reaction>
</comment>
<dbReference type="Pfam" id="PF12169">
    <property type="entry name" value="DNA_pol3_gamma3"/>
    <property type="match status" value="1"/>
</dbReference>
<dbReference type="AlphaFoldDB" id="A0A845S715"/>
<evidence type="ECO:0000256" key="5">
    <source>
        <dbReference type="ARBA" id="ARBA00022723"/>
    </source>
</evidence>
<dbReference type="InterPro" id="IPR045085">
    <property type="entry name" value="HLD_clamp_pol_III_gamma_tau"/>
</dbReference>
<comment type="caution">
    <text evidence="14">The sequence shown here is derived from an EMBL/GenBank/DDBJ whole genome shotgun (WGS) entry which is preliminary data.</text>
</comment>
<dbReference type="EC" id="2.7.7.7" evidence="11"/>
<dbReference type="InterPro" id="IPR050238">
    <property type="entry name" value="DNA_Rep/Repair_Clamp_Loader"/>
</dbReference>
<dbReference type="PANTHER" id="PTHR11669">
    <property type="entry name" value="REPLICATION FACTOR C / DNA POLYMERASE III GAMMA-TAU SUBUNIT"/>
    <property type="match status" value="1"/>
</dbReference>
<dbReference type="Proteomes" id="UP000713222">
    <property type="component" value="Unassembled WGS sequence"/>
</dbReference>
<sequence length="564" mass="64379">MENNRKGLALKYRPQSFDEVIGQDVMVQIIKNAIKMDRIPNAYLLTGIRGVGKTTTARIIAKAINCKNSETPEKKCEGFCHCEAITNSNHIDVLEMDAASKTGIDDIRELIDSAKYYPTSAKYKVFIIDEVHMLSKQAFNGLLKTLEEPPPHLKFILATTEVKKIPLTIISRCQRFDLRRIKLEEMISFLKKISDKEKAKINEKALMLIAKASEGSVRDALSILDQAISTFNVLGKEITETSIRTMLGIADRSRIIDLVRFVIDGDKEKALAEAQEIFDLGADPKLVLQDMLEVIYLISRSKSFGKIENDLTVSEFESDLIFGLSKNIDFSYISMIWQFILKGIEELSFVPNHFLSFQMLIMRLVHLKDLPSPEQVIEDALNSDTRAIAEPSENKDNLNNIKPGTIINKQISAKTQIKSVIQEKAEDADHNPRILEKKQEAGKLEIINSFEKLVEITNQKKEIELKFDLERNVRIVKFETGKIDISFNEKLSKNFVRSLTEKLKLWTGERWIISLSKETGKNTIFENKEIYKKKLLKDALESEVYKKIKENFPDAELSEVEEIK</sequence>
<evidence type="ECO:0000256" key="1">
    <source>
        <dbReference type="ARBA" id="ARBA00006360"/>
    </source>
</evidence>
<dbReference type="SMART" id="SM00382">
    <property type="entry name" value="AAA"/>
    <property type="match status" value="1"/>
</dbReference>
<evidence type="ECO:0000256" key="3">
    <source>
        <dbReference type="ARBA" id="ARBA00022695"/>
    </source>
</evidence>
<dbReference type="SUPFAM" id="SSF48019">
    <property type="entry name" value="post-AAA+ oligomerization domain-like"/>
    <property type="match status" value="1"/>
</dbReference>
<dbReference type="InterPro" id="IPR027417">
    <property type="entry name" value="P-loop_NTPase"/>
</dbReference>
<dbReference type="Pfam" id="PF22608">
    <property type="entry name" value="DNAX_ATPase_lid"/>
    <property type="match status" value="1"/>
</dbReference>
<accession>A0A845S715</accession>
<keyword evidence="5" id="KW-0479">Metal-binding</keyword>
<dbReference type="Gene3D" id="3.40.50.300">
    <property type="entry name" value="P-loop containing nucleotide triphosphate hydrolases"/>
    <property type="match status" value="1"/>
</dbReference>
<evidence type="ECO:0000313" key="14">
    <source>
        <dbReference type="EMBL" id="NCU62729.1"/>
    </source>
</evidence>
<dbReference type="InterPro" id="IPR003593">
    <property type="entry name" value="AAA+_ATPase"/>
</dbReference>
<dbReference type="GO" id="GO:0046872">
    <property type="term" value="F:metal ion binding"/>
    <property type="evidence" value="ECO:0007669"/>
    <property type="project" value="UniProtKB-KW"/>
</dbReference>
<dbReference type="NCBIfam" id="NF004046">
    <property type="entry name" value="PRK05563.1"/>
    <property type="match status" value="1"/>
</dbReference>
<dbReference type="EMBL" id="RGET01000043">
    <property type="protein sequence ID" value="NBN88067.1"/>
    <property type="molecule type" value="Genomic_DNA"/>
</dbReference>
<evidence type="ECO:0000259" key="12">
    <source>
        <dbReference type="SMART" id="SM00382"/>
    </source>
</evidence>
<evidence type="ECO:0000256" key="8">
    <source>
        <dbReference type="ARBA" id="ARBA00022840"/>
    </source>
</evidence>
<dbReference type="FunFam" id="3.40.50.300:FF:000014">
    <property type="entry name" value="DNA polymerase III subunit gamma/tau"/>
    <property type="match status" value="1"/>
</dbReference>
<dbReference type="FunFam" id="1.10.8.60:FF:000013">
    <property type="entry name" value="DNA polymerase III subunit gamma/tau"/>
    <property type="match status" value="1"/>
</dbReference>
<comment type="subunit">
    <text evidence="11">DNA polymerase III contains a core (composed of alpha, epsilon and theta chains) that associates with a tau subunit. This core dimerizes to form the POLIII' complex. PolIII' associates with the gamma complex (composed of gamma, delta, delta', psi and chi chains) and with the beta chain to form the complete DNA polymerase III complex.</text>
</comment>
<dbReference type="SUPFAM" id="SSF52540">
    <property type="entry name" value="P-loop containing nucleoside triphosphate hydrolases"/>
    <property type="match status" value="1"/>
</dbReference>
<keyword evidence="9 11" id="KW-0239">DNA-directed DNA polymerase</keyword>
<evidence type="ECO:0000256" key="2">
    <source>
        <dbReference type="ARBA" id="ARBA00022679"/>
    </source>
</evidence>
<keyword evidence="3 11" id="KW-0548">Nucleotidyltransferase</keyword>
<proteinExistence type="inferred from homology"/>
<keyword evidence="7" id="KW-0862">Zinc</keyword>
<evidence type="ECO:0000313" key="15">
    <source>
        <dbReference type="Proteomes" id="UP000572953"/>
    </source>
</evidence>
<protein>
    <recommendedName>
        <fullName evidence="11">DNA polymerase III subunit gamma/tau</fullName>
        <ecNumber evidence="11">2.7.7.7</ecNumber>
    </recommendedName>
</protein>
<dbReference type="Pfam" id="PF12362">
    <property type="entry name" value="DUF3646"/>
    <property type="match status" value="1"/>
</dbReference>
<dbReference type="CDD" id="cd18137">
    <property type="entry name" value="HLD_clamp_pol_III_gamma_tau"/>
    <property type="match status" value="1"/>
</dbReference>
<dbReference type="NCBIfam" id="NF006585">
    <property type="entry name" value="PRK09111.1"/>
    <property type="match status" value="1"/>
</dbReference>